<dbReference type="PRINTS" id="PR00313">
    <property type="entry name" value="CABNDNGRPT"/>
</dbReference>
<dbReference type="PROSITE" id="PS50093">
    <property type="entry name" value="PKD"/>
    <property type="match status" value="1"/>
</dbReference>
<dbReference type="InterPro" id="IPR011049">
    <property type="entry name" value="Serralysin-like_metalloprot_C"/>
</dbReference>
<keyword evidence="3" id="KW-1185">Reference proteome</keyword>
<name>A0A518K9B9_9BACT</name>
<dbReference type="AlphaFoldDB" id="A0A518K9B9"/>
<dbReference type="PROSITE" id="PS00330">
    <property type="entry name" value="HEMOLYSIN_CALCIUM"/>
    <property type="match status" value="2"/>
</dbReference>
<evidence type="ECO:0000313" key="3">
    <source>
        <dbReference type="Proteomes" id="UP000316426"/>
    </source>
</evidence>
<dbReference type="Pfam" id="PF00353">
    <property type="entry name" value="HemolysinCabind"/>
    <property type="match status" value="2"/>
</dbReference>
<dbReference type="Pfam" id="PF18911">
    <property type="entry name" value="PKD_4"/>
    <property type="match status" value="1"/>
</dbReference>
<organism evidence="2 3">
    <name type="scientific">Botrimarina mediterranea</name>
    <dbReference type="NCBI Taxonomy" id="2528022"/>
    <lineage>
        <taxon>Bacteria</taxon>
        <taxon>Pseudomonadati</taxon>
        <taxon>Planctomycetota</taxon>
        <taxon>Planctomycetia</taxon>
        <taxon>Pirellulales</taxon>
        <taxon>Lacipirellulaceae</taxon>
        <taxon>Botrimarina</taxon>
    </lineage>
</organism>
<protein>
    <submittedName>
        <fullName evidence="2">Serralysin C</fullName>
        <ecNumber evidence="2">3.4.24.40</ecNumber>
    </submittedName>
</protein>
<dbReference type="EC" id="3.4.24.40" evidence="2"/>
<dbReference type="RefSeq" id="WP_145112728.1">
    <property type="nucleotide sequence ID" value="NZ_CP036349.1"/>
</dbReference>
<dbReference type="EMBL" id="CP036349">
    <property type="protein sequence ID" value="QDV74373.1"/>
    <property type="molecule type" value="Genomic_DNA"/>
</dbReference>
<sequence length="1087" mass="108315">MGRHRSLSARRRSFVRRQEQLEARLPLTADLALVGSLPDQSIDEGGALDLTFSFTDTLQTSSGSSIGLNPEDFASLGVFDPANPMESIVIDTDALTITGFASNGATVLNNVGASDYEIAVFTFDSFDLDAGQTITATGSRPFAILSLSDISIGGVIDVSANGRIAGPGGGNGGAVVPGGGGTTATSGESAAGSAAGFAGGAGAFGLLPPTFSSFAGSGGGFGGAGGTGGPQAWSGTTPNQVPKAGAVNGDLSDGIQGGGGGAGGRELNPIGLEGGGGGGGVEFGAVGAITVESTGYVFADGADGMSGVGFYSGAGGAGGGILMHANDINISGSLSARGGAAGSNNLYSYSGGGGGGRILLAHDQNGAFSTAGATIDVSGGVSGTDPDNTLFGRNGADGVVAVEQTVSQTTQDNYYYTVELLDSLGQLISAFPPSSSPVTDIVVSGASLVGTVTLSGLTNALFEDDADLQVRVTVTDDQATPHVVTDTFNLVVNNVAPGIVDESGPVTGLEGELLTTSGSFSDVTGDTLTFTASIGDVSADGNGGWTWTYTGDDDLTDTVTITANDGDGGITETTFDLTIENVDPTVVSTPGAVVGDEGTVLSASGSFWDVPGDVLTFTASIGSITADGNGDWTWTYTGEDDLTDVVTVTADDGDGGLTSTTFNLTVENVAPVVVATPGAVVGDEGSQLTASGSFSDVVADPLTFTASIGSVLADGAGGWTWSYAGEDDFAGVVTITANDGDGGLTSTTFDLTVENVAPVLTSVTSDGADFGAKKAGQAVTLNAAFTDAGVLDTHDVTVDWGDGTTSTFAAGSAGSAALTHAYADAGFYDVTVTLTDDDGGVATATTQSIISGVALQDGVLVGIGTNGNDSFQVYRVSFLNKVYVISDLDGCPPVIHHFNASSVSSAELYLGGGNDIGFVSSTFNKSAFVDGGAGDDLLAGGSANDILLGGAGNDLLFGGAGRDLLIGGTGIDLLFAEGGDDVLISGETLHDGDRTALDAILAEWGSSRSYNQRVDNLVGDLDNSEDGLNEDYYLIVSGEDQTVVDDEEFDLLVGSGGRDLYFAGEGDIALATGLEQVLELEAQIPTV</sequence>
<reference evidence="2 3" key="1">
    <citation type="submission" date="2019-02" db="EMBL/GenBank/DDBJ databases">
        <title>Deep-cultivation of Planctomycetes and their phenomic and genomic characterization uncovers novel biology.</title>
        <authorList>
            <person name="Wiegand S."/>
            <person name="Jogler M."/>
            <person name="Boedeker C."/>
            <person name="Pinto D."/>
            <person name="Vollmers J."/>
            <person name="Rivas-Marin E."/>
            <person name="Kohn T."/>
            <person name="Peeters S.H."/>
            <person name="Heuer A."/>
            <person name="Rast P."/>
            <person name="Oberbeckmann S."/>
            <person name="Bunk B."/>
            <person name="Jeske O."/>
            <person name="Meyerdierks A."/>
            <person name="Storesund J.E."/>
            <person name="Kallscheuer N."/>
            <person name="Luecker S."/>
            <person name="Lage O.M."/>
            <person name="Pohl T."/>
            <person name="Merkel B.J."/>
            <person name="Hornburger P."/>
            <person name="Mueller R.-W."/>
            <person name="Bruemmer F."/>
            <person name="Labrenz M."/>
            <person name="Spormann A.M."/>
            <person name="Op den Camp H."/>
            <person name="Overmann J."/>
            <person name="Amann R."/>
            <person name="Jetten M.S.M."/>
            <person name="Mascher T."/>
            <person name="Medema M.H."/>
            <person name="Devos D.P."/>
            <person name="Kaster A.-K."/>
            <person name="Ovreas L."/>
            <person name="Rohde M."/>
            <person name="Galperin M.Y."/>
            <person name="Jogler C."/>
        </authorList>
    </citation>
    <scope>NUCLEOTIDE SEQUENCE [LARGE SCALE GENOMIC DNA]</scope>
    <source>
        <strain evidence="2 3">Spa11</strain>
    </source>
</reference>
<dbReference type="InterPro" id="IPR000601">
    <property type="entry name" value="PKD_dom"/>
</dbReference>
<dbReference type="GO" id="GO:0005509">
    <property type="term" value="F:calcium ion binding"/>
    <property type="evidence" value="ECO:0007669"/>
    <property type="project" value="InterPro"/>
</dbReference>
<dbReference type="InterPro" id="IPR035986">
    <property type="entry name" value="PKD_dom_sf"/>
</dbReference>
<dbReference type="InterPro" id="IPR013783">
    <property type="entry name" value="Ig-like_fold"/>
</dbReference>
<evidence type="ECO:0000259" key="1">
    <source>
        <dbReference type="PROSITE" id="PS50093"/>
    </source>
</evidence>
<feature type="domain" description="PKD" evidence="1">
    <location>
        <begin position="799"/>
        <end position="850"/>
    </location>
</feature>
<dbReference type="GO" id="GO:0016787">
    <property type="term" value="F:hydrolase activity"/>
    <property type="evidence" value="ECO:0007669"/>
    <property type="project" value="UniProtKB-KW"/>
</dbReference>
<dbReference type="Proteomes" id="UP000316426">
    <property type="component" value="Chromosome"/>
</dbReference>
<dbReference type="KEGG" id="bmei:Spa11_25760"/>
<dbReference type="SMART" id="SM00089">
    <property type="entry name" value="PKD"/>
    <property type="match status" value="1"/>
</dbReference>
<dbReference type="InterPro" id="IPR001343">
    <property type="entry name" value="Hemolysn_Ca-bd"/>
</dbReference>
<dbReference type="SUPFAM" id="SSF49299">
    <property type="entry name" value="PKD domain"/>
    <property type="match status" value="1"/>
</dbReference>
<accession>A0A518K9B9</accession>
<dbReference type="InterPro" id="IPR022409">
    <property type="entry name" value="PKD/Chitinase_dom"/>
</dbReference>
<dbReference type="Gene3D" id="2.150.10.10">
    <property type="entry name" value="Serralysin-like metalloprotease, C-terminal"/>
    <property type="match status" value="1"/>
</dbReference>
<dbReference type="CDD" id="cd00146">
    <property type="entry name" value="PKD"/>
    <property type="match status" value="1"/>
</dbReference>
<dbReference type="Gene3D" id="2.60.40.10">
    <property type="entry name" value="Immunoglobulins"/>
    <property type="match status" value="1"/>
</dbReference>
<keyword evidence="2" id="KW-0378">Hydrolase</keyword>
<gene>
    <name evidence="2" type="primary">prtC</name>
    <name evidence="2" type="ORF">Spa11_25760</name>
</gene>
<dbReference type="InterPro" id="IPR018511">
    <property type="entry name" value="Hemolysin-typ_Ca-bd_CS"/>
</dbReference>
<proteinExistence type="predicted"/>
<evidence type="ECO:0000313" key="2">
    <source>
        <dbReference type="EMBL" id="QDV74373.1"/>
    </source>
</evidence>